<dbReference type="PANTHER" id="PTHR23321:SF26">
    <property type="entry name" value="SMALL RIBOSOMAL SUBUNIT PROTEIN US15M"/>
    <property type="match status" value="1"/>
</dbReference>
<evidence type="ECO:0000256" key="2">
    <source>
        <dbReference type="ARBA" id="ARBA00022980"/>
    </source>
</evidence>
<dbReference type="GO" id="GO:0006412">
    <property type="term" value="P:translation"/>
    <property type="evidence" value="ECO:0007669"/>
    <property type="project" value="UniProtKB-UniRule"/>
</dbReference>
<dbReference type="CDD" id="cd00353">
    <property type="entry name" value="Ribosomal_S15p_S13e"/>
    <property type="match status" value="1"/>
</dbReference>
<dbReference type="GO" id="GO:0009507">
    <property type="term" value="C:chloroplast"/>
    <property type="evidence" value="ECO:0007669"/>
    <property type="project" value="UniProtKB-SubCell"/>
</dbReference>
<organism evidence="7">
    <name type="scientific">Bolbitis laxireticulata</name>
    <dbReference type="NCBI Taxonomy" id="2921086"/>
    <lineage>
        <taxon>Eukaryota</taxon>
        <taxon>Viridiplantae</taxon>
        <taxon>Streptophyta</taxon>
        <taxon>Embryophyta</taxon>
        <taxon>Tracheophyta</taxon>
        <taxon>Polypodiopsida</taxon>
        <taxon>Polypodiidae</taxon>
        <taxon>Polypodiales</taxon>
        <taxon>Polypodiineae</taxon>
        <taxon>Dryopteridaceae</taxon>
        <taxon>Elaphoglossoideae</taxon>
        <taxon>Bolbitis</taxon>
    </lineage>
</organism>
<dbReference type="RefSeq" id="YP_010310988.1">
    <property type="nucleotide sequence ID" value="NC_061668.1"/>
</dbReference>
<dbReference type="InterPro" id="IPR005290">
    <property type="entry name" value="Ribosomal_uS15_bac-type"/>
</dbReference>
<reference evidence="7" key="1">
    <citation type="submission" date="2022-01" db="EMBL/GenBank/DDBJ databases">
        <title>Phylogenetic studies of Bolbitis from China based on RAD-seq.</title>
        <authorList>
            <person name="Liao Y."/>
            <person name="Wang F."/>
            <person name="Nie L."/>
        </authorList>
    </citation>
    <scope>NUCLEOTIDE SEQUENCE</scope>
</reference>
<proteinExistence type="inferred from homology"/>
<evidence type="ECO:0000256" key="6">
    <source>
        <dbReference type="RuleBase" id="RU003919"/>
    </source>
</evidence>
<dbReference type="GO" id="GO:1990904">
    <property type="term" value="C:ribonucleoprotein complex"/>
    <property type="evidence" value="ECO:0007669"/>
    <property type="project" value="UniProtKB-KW"/>
</dbReference>
<comment type="subcellular location">
    <subcellularLocation>
        <location evidence="5">Plastid</location>
        <location evidence="5">Chloroplast</location>
    </subcellularLocation>
</comment>
<evidence type="ECO:0000256" key="3">
    <source>
        <dbReference type="ARBA" id="ARBA00023274"/>
    </source>
</evidence>
<evidence type="ECO:0000256" key="1">
    <source>
        <dbReference type="ARBA" id="ARBA00008434"/>
    </source>
</evidence>
<dbReference type="SMART" id="SM01387">
    <property type="entry name" value="Ribosomal_S15"/>
    <property type="match status" value="1"/>
</dbReference>
<evidence type="ECO:0000256" key="5">
    <source>
        <dbReference type="HAMAP-Rule" id="MF_01343"/>
    </source>
</evidence>
<dbReference type="InterPro" id="IPR009068">
    <property type="entry name" value="uS15_NS1_RNA-bd_sf"/>
</dbReference>
<dbReference type="GeneID" id="71442321"/>
<geneLocation type="chloroplast" evidence="7"/>
<keyword evidence="7" id="KW-0150">Chloroplast</keyword>
<dbReference type="Pfam" id="PF00312">
    <property type="entry name" value="Ribosomal_S15"/>
    <property type="match status" value="1"/>
</dbReference>
<keyword evidence="2 5" id="KW-0689">Ribosomal protein</keyword>
<sequence length="109" mass="12267">MDKHKSIDAQLVGGNKDTGFTAPQIYYLTHQILKLTSHLESHSKDYSSRRGLHKLLGRRKRLLIYLSDENAVLYAQILKNLGIRGLKGRQGLSRGLTLQHVVVGITSFL</sequence>
<dbReference type="GO" id="GO:0005840">
    <property type="term" value="C:ribosome"/>
    <property type="evidence" value="ECO:0007669"/>
    <property type="project" value="UniProtKB-KW"/>
</dbReference>
<dbReference type="Gene3D" id="1.10.287.10">
    <property type="entry name" value="S15/NS1, RNA-binding"/>
    <property type="match status" value="1"/>
</dbReference>
<name>A0A8T9EHS0_9MONI</name>
<evidence type="ECO:0000313" key="7">
    <source>
        <dbReference type="EMBL" id="UNA61920.1"/>
    </source>
</evidence>
<dbReference type="NCBIfam" id="TIGR00952">
    <property type="entry name" value="S15_bact"/>
    <property type="match status" value="1"/>
</dbReference>
<comment type="similarity">
    <text evidence="1 5 6">Belongs to the universal ribosomal protein uS15 family.</text>
</comment>
<dbReference type="PANTHER" id="PTHR23321">
    <property type="entry name" value="RIBOSOMAL PROTEIN S15, BACTERIAL AND ORGANELLAR"/>
    <property type="match status" value="1"/>
</dbReference>
<comment type="subunit">
    <text evidence="5">Part of the 30S ribosomal subunit.</text>
</comment>
<keyword evidence="7" id="KW-0934">Plastid</keyword>
<dbReference type="InterPro" id="IPR000589">
    <property type="entry name" value="Ribosomal_uS15"/>
</dbReference>
<protein>
    <recommendedName>
        <fullName evidence="4 5">Small ribosomal subunit protein uS15c</fullName>
    </recommendedName>
</protein>
<keyword evidence="3 5" id="KW-0687">Ribonucleoprotein</keyword>
<dbReference type="AlphaFoldDB" id="A0A8T9EHS0"/>
<dbReference type="HAMAP" id="MF_01343_B">
    <property type="entry name" value="Ribosomal_uS15_B"/>
    <property type="match status" value="1"/>
</dbReference>
<dbReference type="EMBL" id="OM350395">
    <property type="protein sequence ID" value="UNA61920.1"/>
    <property type="molecule type" value="Genomic_DNA"/>
</dbReference>
<evidence type="ECO:0000256" key="4">
    <source>
        <dbReference type="ARBA" id="ARBA00035250"/>
    </source>
</evidence>
<gene>
    <name evidence="5 7" type="primary">rps15</name>
</gene>
<dbReference type="GO" id="GO:0003735">
    <property type="term" value="F:structural constituent of ribosome"/>
    <property type="evidence" value="ECO:0007669"/>
    <property type="project" value="InterPro"/>
</dbReference>
<accession>A0A8T9EHS0</accession>
<dbReference type="SUPFAM" id="SSF47060">
    <property type="entry name" value="S15/NS1 RNA-binding domain"/>
    <property type="match status" value="1"/>
</dbReference>